<dbReference type="eggNOG" id="ENOG5031BNB">
    <property type="taxonomic scope" value="Bacteria"/>
</dbReference>
<organism evidence="2 3">
    <name type="scientific">Candidatus Odyssella acanthamoebae</name>
    <dbReference type="NCBI Taxonomy" id="91604"/>
    <lineage>
        <taxon>Bacteria</taxon>
        <taxon>Pseudomonadati</taxon>
        <taxon>Pseudomonadota</taxon>
        <taxon>Alphaproteobacteria</taxon>
        <taxon>Holosporales</taxon>
        <taxon>Candidatus Paracaedibacteraceae</taxon>
        <taxon>Candidatus Odyssella</taxon>
    </lineage>
</organism>
<sequence>MNEKHILPEEGSISLKDSMEVQSITEKIVLYGFRGLCLTIILSFSGLAYMKGGGLALLIVIGVFISLVYALVLFVGEVGKTQGAFYRITRKTPTQHFDEKIKS</sequence>
<reference evidence="2 3" key="1">
    <citation type="submission" date="2014-07" db="EMBL/GenBank/DDBJ databases">
        <title>Comparative genomic insights into amoeba endosymbionts belonging to the families of Holosporaceae and Candidatus Midichloriaceae within Rickettsiales.</title>
        <authorList>
            <person name="Wang Z."/>
            <person name="Wu M."/>
        </authorList>
    </citation>
    <scope>NUCLEOTIDE SEQUENCE [LARGE SCALE GENOMIC DNA]</scope>
    <source>
        <strain evidence="2">PRA3</strain>
    </source>
</reference>
<accession>A0A077AXI2</accession>
<protein>
    <submittedName>
        <fullName evidence="2">Uncharacterized protein</fullName>
    </submittedName>
</protein>
<dbReference type="RefSeq" id="WP_038465336.1">
    <property type="nucleotide sequence ID" value="NZ_CP008941.1"/>
</dbReference>
<dbReference type="AlphaFoldDB" id="A0A077AXI2"/>
<dbReference type="OrthoDB" id="9955655at2"/>
<evidence type="ECO:0000313" key="2">
    <source>
        <dbReference type="EMBL" id="AIK96704.1"/>
    </source>
</evidence>
<dbReference type="EMBL" id="CP008941">
    <property type="protein sequence ID" value="AIK96704.1"/>
    <property type="molecule type" value="Genomic_DNA"/>
</dbReference>
<keyword evidence="1" id="KW-0812">Transmembrane</keyword>
<evidence type="ECO:0000256" key="1">
    <source>
        <dbReference type="SAM" id="Phobius"/>
    </source>
</evidence>
<name>A0A077AXI2_9PROT</name>
<keyword evidence="1" id="KW-0472">Membrane</keyword>
<evidence type="ECO:0000313" key="3">
    <source>
        <dbReference type="Proteomes" id="UP000028926"/>
    </source>
</evidence>
<keyword evidence="1" id="KW-1133">Transmembrane helix</keyword>
<feature type="transmembrane region" description="Helical" evidence="1">
    <location>
        <begin position="55"/>
        <end position="75"/>
    </location>
</feature>
<keyword evidence="3" id="KW-1185">Reference proteome</keyword>
<dbReference type="Proteomes" id="UP000028926">
    <property type="component" value="Chromosome"/>
</dbReference>
<proteinExistence type="predicted"/>
<dbReference type="KEGG" id="paca:ID47_08190"/>
<dbReference type="HOGENOM" id="CLU_2258618_0_0_5"/>
<feature type="transmembrane region" description="Helical" evidence="1">
    <location>
        <begin position="28"/>
        <end position="49"/>
    </location>
</feature>
<gene>
    <name evidence="2" type="ORF">ID47_08190</name>
</gene>